<dbReference type="EC" id="2.5.1.19" evidence="9"/>
<sequence length="445" mass="46718">MTHSTTQTPLESRASGPLAGKVRVPGDKSISHRALILGALSVGETRISGLLEGEDVLNTAKSMQALGAQVERTGPFAWQVRGVGVAGFAQPASPLDFGNSGTGCRLVMGAVAGCPITAVFDGDASLRSRPMRRILDPLELMGAKAGETKEGGRLPLTLHGARDPVPILYRTPVASAQIKSAVLLAGLAAPGVTTVIEQEASRDHTELMLKHFGADIVSVREGSHGRKIALTGQPELHGAEVVVPADPSSAAFPIVAALIVEGSDVTFSDVMTNPLRTGLLTTLREMGAAIEESEVRGDAGEPMARLRVRASKLRGVEVPPERAPSMIDEYLVLAVAASFAEGTTIMRGLQELRVKESDRLEATADMLRVNGVRVEIAGDDLIVEGRGHVPGGGLVATHMDHRIAMSALVMGLAADKPVKVDDTAFIATSFPDFIPMMRSLGAEFS</sequence>
<dbReference type="RefSeq" id="WP_057844875.1">
    <property type="nucleotide sequence ID" value="NZ_LLYA01000159.1"/>
</dbReference>
<keyword evidence="7 9" id="KW-0057">Aromatic amino acid biosynthesis</keyword>
<comment type="subcellular location">
    <subcellularLocation>
        <location evidence="9">Cytoplasm</location>
    </subcellularLocation>
</comment>
<name>A0A0R3N0X0_9BRAD</name>
<protein>
    <recommendedName>
        <fullName evidence="9">3-phosphoshikimate 1-carboxyvinyltransferase</fullName>
        <ecNumber evidence="9">2.5.1.19</ecNumber>
    </recommendedName>
    <alternativeName>
        <fullName evidence="9">5-enolpyruvylshikimate-3-phosphate synthase</fullName>
        <shortName evidence="9">EPSP synthase</shortName>
        <shortName evidence="9">EPSPS</shortName>
    </alternativeName>
</protein>
<feature type="binding site" evidence="9">
    <location>
        <position position="177"/>
    </location>
    <ligand>
        <name>phosphoenolpyruvate</name>
        <dbReference type="ChEBI" id="CHEBI:58702"/>
    </ligand>
</feature>
<dbReference type="InterPro" id="IPR023193">
    <property type="entry name" value="EPSP_synthase_CS"/>
</dbReference>
<evidence type="ECO:0000259" key="11">
    <source>
        <dbReference type="Pfam" id="PF00275"/>
    </source>
</evidence>
<dbReference type="HAMAP" id="MF_00210">
    <property type="entry name" value="EPSP_synth"/>
    <property type="match status" value="1"/>
</dbReference>
<feature type="binding site" evidence="9">
    <location>
        <position position="359"/>
    </location>
    <ligand>
        <name>phosphoenolpyruvate</name>
        <dbReference type="ChEBI" id="CHEBI:58702"/>
    </ligand>
</feature>
<feature type="binding site" evidence="9">
    <location>
        <position position="402"/>
    </location>
    <ligand>
        <name>phosphoenolpyruvate</name>
        <dbReference type="ChEBI" id="CHEBI:58702"/>
    </ligand>
</feature>
<dbReference type="GO" id="GO:0005737">
    <property type="term" value="C:cytoplasm"/>
    <property type="evidence" value="ECO:0007669"/>
    <property type="project" value="UniProtKB-SubCell"/>
</dbReference>
<dbReference type="InterPro" id="IPR036968">
    <property type="entry name" value="Enolpyruvate_Tfrase_sf"/>
</dbReference>
<dbReference type="FunFam" id="3.65.10.10:FF:000006">
    <property type="entry name" value="3-phosphoshikimate 1-carboxyvinyltransferase"/>
    <property type="match status" value="1"/>
</dbReference>
<dbReference type="NCBIfam" id="TIGR01356">
    <property type="entry name" value="aroA"/>
    <property type="match status" value="1"/>
</dbReference>
<feature type="binding site" evidence="9">
    <location>
        <position position="328"/>
    </location>
    <ligand>
        <name>3-phosphoshikimate</name>
        <dbReference type="ChEBI" id="CHEBI:145989"/>
    </ligand>
</feature>
<comment type="catalytic activity">
    <reaction evidence="8">
        <text>3-phosphoshikimate + phosphoenolpyruvate = 5-O-(1-carboxyvinyl)-3-phosphoshikimate + phosphate</text>
        <dbReference type="Rhea" id="RHEA:21256"/>
        <dbReference type="ChEBI" id="CHEBI:43474"/>
        <dbReference type="ChEBI" id="CHEBI:57701"/>
        <dbReference type="ChEBI" id="CHEBI:58702"/>
        <dbReference type="ChEBI" id="CHEBI:145989"/>
        <dbReference type="EC" id="2.5.1.19"/>
    </reaction>
    <physiologicalReaction direction="left-to-right" evidence="8">
        <dbReference type="Rhea" id="RHEA:21257"/>
    </physiologicalReaction>
</comment>
<dbReference type="GO" id="GO:0009073">
    <property type="term" value="P:aromatic amino acid family biosynthetic process"/>
    <property type="evidence" value="ECO:0007669"/>
    <property type="project" value="UniProtKB-KW"/>
</dbReference>
<evidence type="ECO:0000256" key="8">
    <source>
        <dbReference type="ARBA" id="ARBA00044633"/>
    </source>
</evidence>
<dbReference type="AlphaFoldDB" id="A0A0R3N0X0"/>
<keyword evidence="5 9" id="KW-0028">Amino-acid biosynthesis</keyword>
<evidence type="ECO:0000256" key="3">
    <source>
        <dbReference type="ARBA" id="ARBA00009948"/>
    </source>
</evidence>
<reference evidence="12 13" key="1">
    <citation type="submission" date="2014-03" db="EMBL/GenBank/DDBJ databases">
        <title>Bradyrhizobium valentinum sp. nov., isolated from effective nodules of Lupinus mariae-josephae, a lupine endemic of basic-lime soils in Eastern Spain.</title>
        <authorList>
            <person name="Duran D."/>
            <person name="Rey L."/>
            <person name="Navarro A."/>
            <person name="Busquets A."/>
            <person name="Imperial J."/>
            <person name="Ruiz-Argueso T."/>
        </authorList>
    </citation>
    <scope>NUCLEOTIDE SEQUENCE [LARGE SCALE GENOMIC DNA]</scope>
    <source>
        <strain evidence="12 13">Ro19</strain>
    </source>
</reference>
<dbReference type="UniPathway" id="UPA00053">
    <property type="reaction ID" value="UER00089"/>
</dbReference>
<dbReference type="Gene3D" id="3.65.10.10">
    <property type="entry name" value="Enolpyruvate transferase domain"/>
    <property type="match status" value="2"/>
</dbReference>
<feature type="active site" description="Proton acceptor" evidence="9">
    <location>
        <position position="328"/>
    </location>
</feature>
<dbReference type="GO" id="GO:0008652">
    <property type="term" value="P:amino acid biosynthetic process"/>
    <property type="evidence" value="ECO:0007669"/>
    <property type="project" value="UniProtKB-KW"/>
</dbReference>
<feature type="binding site" evidence="9">
    <location>
        <position position="28"/>
    </location>
    <ligand>
        <name>phosphoenolpyruvate</name>
        <dbReference type="ChEBI" id="CHEBI:58702"/>
    </ligand>
</feature>
<evidence type="ECO:0000256" key="10">
    <source>
        <dbReference type="SAM" id="MobiDB-lite"/>
    </source>
</evidence>
<feature type="binding site" evidence="9">
    <location>
        <position position="101"/>
    </location>
    <ligand>
        <name>phosphoenolpyruvate</name>
        <dbReference type="ChEBI" id="CHEBI:58702"/>
    </ligand>
</feature>
<comment type="caution">
    <text evidence="9">Lacks conserved residue(s) required for the propagation of feature annotation.</text>
</comment>
<feature type="compositionally biased region" description="Polar residues" evidence="10">
    <location>
        <begin position="1"/>
        <end position="10"/>
    </location>
</feature>
<feature type="binding site" evidence="9">
    <location>
        <position position="28"/>
    </location>
    <ligand>
        <name>3-phosphoshikimate</name>
        <dbReference type="ChEBI" id="CHEBI:145989"/>
    </ligand>
</feature>
<organism evidence="12 13">
    <name type="scientific">Bradyrhizobium retamae</name>
    <dbReference type="NCBI Taxonomy" id="1300035"/>
    <lineage>
        <taxon>Bacteria</taxon>
        <taxon>Pseudomonadati</taxon>
        <taxon>Pseudomonadota</taxon>
        <taxon>Alphaproteobacteria</taxon>
        <taxon>Hyphomicrobiales</taxon>
        <taxon>Nitrobacteraceae</taxon>
        <taxon>Bradyrhizobium</taxon>
    </lineage>
</organism>
<dbReference type="InterPro" id="IPR006264">
    <property type="entry name" value="EPSP_synthase"/>
</dbReference>
<feature type="binding site" evidence="9">
    <location>
        <position position="175"/>
    </location>
    <ligand>
        <name>3-phosphoshikimate</name>
        <dbReference type="ChEBI" id="CHEBI:145989"/>
    </ligand>
</feature>
<dbReference type="PANTHER" id="PTHR21090">
    <property type="entry name" value="AROM/DEHYDROQUINATE SYNTHASE"/>
    <property type="match status" value="1"/>
</dbReference>
<dbReference type="PROSITE" id="PS00104">
    <property type="entry name" value="EPSP_SYNTHASE_1"/>
    <property type="match status" value="1"/>
</dbReference>
<dbReference type="SUPFAM" id="SSF55205">
    <property type="entry name" value="EPT/RTPC-like"/>
    <property type="match status" value="1"/>
</dbReference>
<keyword evidence="6 9" id="KW-0808">Transferase</keyword>
<evidence type="ECO:0000256" key="6">
    <source>
        <dbReference type="ARBA" id="ARBA00022679"/>
    </source>
</evidence>
<dbReference type="CDD" id="cd01556">
    <property type="entry name" value="EPSP_synthase"/>
    <property type="match status" value="1"/>
</dbReference>
<comment type="pathway">
    <text evidence="2 9">Metabolic intermediate biosynthesis; chorismate biosynthesis; chorismate from D-erythrose 4-phosphate and phosphoenolpyruvate: step 6/7.</text>
</comment>
<evidence type="ECO:0000256" key="9">
    <source>
        <dbReference type="HAMAP-Rule" id="MF_00210"/>
    </source>
</evidence>
<evidence type="ECO:0000256" key="7">
    <source>
        <dbReference type="ARBA" id="ARBA00023141"/>
    </source>
</evidence>
<evidence type="ECO:0000256" key="1">
    <source>
        <dbReference type="ARBA" id="ARBA00002174"/>
    </source>
</evidence>
<feature type="region of interest" description="Disordered" evidence="10">
    <location>
        <begin position="1"/>
        <end position="25"/>
    </location>
</feature>
<dbReference type="PIRSF" id="PIRSF000505">
    <property type="entry name" value="EPSPS"/>
    <property type="match status" value="1"/>
</dbReference>
<dbReference type="OrthoDB" id="9809920at2"/>
<feature type="binding site" evidence="9">
    <location>
        <position position="29"/>
    </location>
    <ligand>
        <name>3-phosphoshikimate</name>
        <dbReference type="ChEBI" id="CHEBI:145989"/>
    </ligand>
</feature>
<comment type="function">
    <text evidence="1 9">Catalyzes the transfer of the enolpyruvyl moiety of phosphoenolpyruvate (PEP) to the 5-hydroxyl of shikimate-3-phosphate (S3P) to produce enolpyruvyl shikimate-3-phosphate and inorganic phosphate.</text>
</comment>
<dbReference type="Pfam" id="PF00275">
    <property type="entry name" value="EPSP_synthase"/>
    <property type="match status" value="1"/>
</dbReference>
<gene>
    <name evidence="9" type="primary">aroA</name>
    <name evidence="12" type="ORF">CQ13_05695</name>
</gene>
<dbReference type="EMBL" id="LLYA01000159">
    <property type="protein sequence ID" value="KRR23635.1"/>
    <property type="molecule type" value="Genomic_DNA"/>
</dbReference>
<dbReference type="InterPro" id="IPR013792">
    <property type="entry name" value="RNA3'P_cycl/enolpyr_Trfase_a/b"/>
</dbReference>
<evidence type="ECO:0000256" key="5">
    <source>
        <dbReference type="ARBA" id="ARBA00022605"/>
    </source>
</evidence>
<feature type="domain" description="Enolpyruvate transferase" evidence="11">
    <location>
        <begin position="14"/>
        <end position="435"/>
    </location>
</feature>
<accession>A0A0R3N0X0</accession>
<feature type="binding site" evidence="9">
    <location>
        <position position="355"/>
    </location>
    <ligand>
        <name>3-phosphoshikimate</name>
        <dbReference type="ChEBI" id="CHEBI:145989"/>
    </ligand>
</feature>
<dbReference type="PANTHER" id="PTHR21090:SF5">
    <property type="entry name" value="PENTAFUNCTIONAL AROM POLYPEPTIDE"/>
    <property type="match status" value="1"/>
</dbReference>
<comment type="subunit">
    <text evidence="9">Monomer.</text>
</comment>
<dbReference type="GO" id="GO:0009423">
    <property type="term" value="P:chorismate biosynthetic process"/>
    <property type="evidence" value="ECO:0007669"/>
    <property type="project" value="UniProtKB-UniRule"/>
</dbReference>
<dbReference type="FunFam" id="3.65.10.10:FF:000005">
    <property type="entry name" value="3-phosphoshikimate 1-carboxyvinyltransferase"/>
    <property type="match status" value="1"/>
</dbReference>
<feature type="binding site" evidence="9">
    <location>
        <position position="177"/>
    </location>
    <ligand>
        <name>3-phosphoshikimate</name>
        <dbReference type="ChEBI" id="CHEBI:145989"/>
    </ligand>
</feature>
<comment type="similarity">
    <text evidence="3 9">Belongs to the EPSP synthase family.</text>
</comment>
<evidence type="ECO:0000256" key="2">
    <source>
        <dbReference type="ARBA" id="ARBA00004811"/>
    </source>
</evidence>
<evidence type="ECO:0000313" key="13">
    <source>
        <dbReference type="Proteomes" id="UP000052023"/>
    </source>
</evidence>
<comment type="caution">
    <text evidence="12">The sequence shown here is derived from an EMBL/GenBank/DDBJ whole genome shotgun (WGS) entry which is preliminary data.</text>
</comment>
<dbReference type="GO" id="GO:0003866">
    <property type="term" value="F:3-phosphoshikimate 1-carboxyvinyltransferase activity"/>
    <property type="evidence" value="ECO:0007669"/>
    <property type="project" value="UniProtKB-UniRule"/>
</dbReference>
<dbReference type="PROSITE" id="PS00885">
    <property type="entry name" value="EPSP_SYNTHASE_2"/>
    <property type="match status" value="1"/>
</dbReference>
<evidence type="ECO:0000256" key="4">
    <source>
        <dbReference type="ARBA" id="ARBA00022490"/>
    </source>
</evidence>
<keyword evidence="4 9" id="KW-0963">Cytoplasm</keyword>
<keyword evidence="13" id="KW-1185">Reference proteome</keyword>
<feature type="binding site" evidence="9">
    <location>
        <position position="33"/>
    </location>
    <ligand>
        <name>3-phosphoshikimate</name>
        <dbReference type="ChEBI" id="CHEBI:145989"/>
    </ligand>
</feature>
<dbReference type="InterPro" id="IPR001986">
    <property type="entry name" value="Enolpyruvate_Tfrase_dom"/>
</dbReference>
<proteinExistence type="inferred from homology"/>
<dbReference type="Proteomes" id="UP000052023">
    <property type="component" value="Unassembled WGS sequence"/>
</dbReference>
<evidence type="ECO:0000313" key="12">
    <source>
        <dbReference type="EMBL" id="KRR23635.1"/>
    </source>
</evidence>
<feature type="binding site" evidence="9">
    <location>
        <position position="129"/>
    </location>
    <ligand>
        <name>phosphoenolpyruvate</name>
        <dbReference type="ChEBI" id="CHEBI:58702"/>
    </ligand>
</feature>